<accession>T0ZGC9</accession>
<name>T0ZGC9_9ZZZZ</name>
<organism evidence="1">
    <name type="scientific">mine drainage metagenome</name>
    <dbReference type="NCBI Taxonomy" id="410659"/>
    <lineage>
        <taxon>unclassified sequences</taxon>
        <taxon>metagenomes</taxon>
        <taxon>ecological metagenomes</taxon>
    </lineage>
</organism>
<sequence>MRAILEGLPYPATLMNLVITRCRAEQARKDQNAKPIPNVSYARAAILKASLNRLIRFRNSPEKEFTPMLDPA</sequence>
<dbReference type="AlphaFoldDB" id="T0ZGC9"/>
<gene>
    <name evidence="1" type="ORF">B2A_14764</name>
</gene>
<reference evidence="1" key="1">
    <citation type="submission" date="2013-08" db="EMBL/GenBank/DDBJ databases">
        <authorList>
            <person name="Mendez C."/>
            <person name="Richter M."/>
            <person name="Ferrer M."/>
            <person name="Sanchez J."/>
        </authorList>
    </citation>
    <scope>NUCLEOTIDE SEQUENCE</scope>
</reference>
<protein>
    <submittedName>
        <fullName evidence="1">CRISPR-associated protein, Csd1-type</fullName>
    </submittedName>
</protein>
<evidence type="ECO:0000313" key="1">
    <source>
        <dbReference type="EMBL" id="EQD28780.1"/>
    </source>
</evidence>
<dbReference type="InterPro" id="IPR010144">
    <property type="entry name" value="CRISPR-assoc_prot_Csd1-typ"/>
</dbReference>
<dbReference type="EMBL" id="AUZZ01010732">
    <property type="protein sequence ID" value="EQD28780.1"/>
    <property type="molecule type" value="Genomic_DNA"/>
</dbReference>
<dbReference type="Pfam" id="PF09709">
    <property type="entry name" value="Cas_Csd1"/>
    <property type="match status" value="1"/>
</dbReference>
<proteinExistence type="predicted"/>
<comment type="caution">
    <text evidence="1">The sequence shown here is derived from an EMBL/GenBank/DDBJ whole genome shotgun (WGS) entry which is preliminary data.</text>
</comment>
<reference evidence="1" key="2">
    <citation type="journal article" date="2014" name="ISME J.">
        <title>Microbial stratification in low pH oxic and suboxic macroscopic growths along an acid mine drainage.</title>
        <authorList>
            <person name="Mendez-Garcia C."/>
            <person name="Mesa V."/>
            <person name="Sprenger R.R."/>
            <person name="Richter M."/>
            <person name="Diez M.S."/>
            <person name="Solano J."/>
            <person name="Bargiela R."/>
            <person name="Golyshina O.V."/>
            <person name="Manteca A."/>
            <person name="Ramos J.L."/>
            <person name="Gallego J.R."/>
            <person name="Llorente I."/>
            <person name="Martins Dos Santos V.A."/>
            <person name="Jensen O.N."/>
            <person name="Pelaez A.I."/>
            <person name="Sanchez J."/>
            <person name="Ferrer M."/>
        </authorList>
    </citation>
    <scope>NUCLEOTIDE SEQUENCE</scope>
</reference>
<feature type="non-terminal residue" evidence="1">
    <location>
        <position position="72"/>
    </location>
</feature>